<dbReference type="eggNOG" id="COG4068">
    <property type="taxonomic scope" value="Bacteria"/>
</dbReference>
<evidence type="ECO:0000313" key="1">
    <source>
        <dbReference type="EMBL" id="AEW00168.1"/>
    </source>
</evidence>
<evidence type="ECO:0000313" key="2">
    <source>
        <dbReference type="Proteomes" id="UP000005438"/>
    </source>
</evidence>
<dbReference type="Proteomes" id="UP000005438">
    <property type="component" value="Chromosome"/>
</dbReference>
<dbReference type="KEGG" id="nko:Niako_3882"/>
<evidence type="ECO:0008006" key="3">
    <source>
        <dbReference type="Google" id="ProtNLM"/>
    </source>
</evidence>
<name>G8T8J6_NIAKG</name>
<organism evidence="1 2">
    <name type="scientific">Niastella koreensis (strain DSM 17620 / KACC 11465 / NBRC 106392 / GR20-10)</name>
    <dbReference type="NCBI Taxonomy" id="700598"/>
    <lineage>
        <taxon>Bacteria</taxon>
        <taxon>Pseudomonadati</taxon>
        <taxon>Bacteroidota</taxon>
        <taxon>Chitinophagia</taxon>
        <taxon>Chitinophagales</taxon>
        <taxon>Chitinophagaceae</taxon>
        <taxon>Niastella</taxon>
    </lineage>
</organism>
<reference evidence="1 2" key="1">
    <citation type="submission" date="2011-12" db="EMBL/GenBank/DDBJ databases">
        <title>The complete genome of Niastella koreensis GR20-10.</title>
        <authorList>
            <consortium name="US DOE Joint Genome Institute (JGI-PGF)"/>
            <person name="Lucas S."/>
            <person name="Han J."/>
            <person name="Lapidus A."/>
            <person name="Bruce D."/>
            <person name="Goodwin L."/>
            <person name="Pitluck S."/>
            <person name="Peters L."/>
            <person name="Kyrpides N."/>
            <person name="Mavromatis K."/>
            <person name="Ivanova N."/>
            <person name="Mikhailova N."/>
            <person name="Davenport K."/>
            <person name="Saunders E."/>
            <person name="Detter J.C."/>
            <person name="Tapia R."/>
            <person name="Han C."/>
            <person name="Land M."/>
            <person name="Hauser L."/>
            <person name="Markowitz V."/>
            <person name="Cheng J.-F."/>
            <person name="Hugenholtz P."/>
            <person name="Woyke T."/>
            <person name="Wu D."/>
            <person name="Tindall B."/>
            <person name="Pomrenke H."/>
            <person name="Brambilla E."/>
            <person name="Klenk H.-P."/>
            <person name="Eisen J.A."/>
        </authorList>
    </citation>
    <scope>NUCLEOTIDE SEQUENCE [LARGE SCALE GENOMIC DNA]</scope>
    <source>
        <strain evidence="2">DSM 17620 / KACC 11465 / NBRC 106392 / GR20-10</strain>
    </source>
</reference>
<proteinExistence type="predicted"/>
<dbReference type="STRING" id="700598.Niako_3882"/>
<gene>
    <name evidence="1" type="ordered locus">Niako_3882</name>
</gene>
<sequence>MEPRQCLRCQGPIKQGRADRKFCSEGCKNEYHNNQKAESRNEIIRIEKALKNNRRILKKVLGVKHEEIVTRETLLKMGFEFTYHTHHVLSSYQKNEYTFCYNYGYRKIDEERLKVVKSFK</sequence>
<dbReference type="EMBL" id="CP003178">
    <property type="protein sequence ID" value="AEW00168.1"/>
    <property type="molecule type" value="Genomic_DNA"/>
</dbReference>
<dbReference type="AlphaFoldDB" id="G8T8J6"/>
<protein>
    <recommendedName>
        <fullName evidence="3">DUF2116 family Zn-ribbon domain-containing protein</fullName>
    </recommendedName>
</protein>
<accession>G8T8J6</accession>
<dbReference type="HOGENOM" id="CLU_148614_0_0_10"/>